<reference evidence="1" key="1">
    <citation type="submission" date="2014-02" db="EMBL/GenBank/DDBJ databases">
        <authorList>
            <person name="Genoscope - CEA"/>
        </authorList>
    </citation>
    <scope>NUCLEOTIDE SEQUENCE</scope>
    <source>
        <strain evidence="1">LS3</strain>
    </source>
</reference>
<dbReference type="EMBL" id="HG937694">
    <property type="protein sequence ID" value="CDP37345.1"/>
    <property type="molecule type" value="Genomic_DNA"/>
</dbReference>
<protein>
    <submittedName>
        <fullName evidence="1">ARAD1D09328p</fullName>
    </submittedName>
</protein>
<reference evidence="1" key="2">
    <citation type="submission" date="2014-06" db="EMBL/GenBank/DDBJ databases">
        <title>The complete genome of Blastobotrys (Arxula) adeninivorans LS3 - a yeast of biotechnological interest.</title>
        <authorList>
            <person name="Kunze G."/>
            <person name="Gaillardin C."/>
            <person name="Czernicka M."/>
            <person name="Durrens P."/>
            <person name="Martin T."/>
            <person name="Boer E."/>
            <person name="Gabaldon T."/>
            <person name="Cruz J."/>
            <person name="Talla E."/>
            <person name="Marck C."/>
            <person name="Goffeau A."/>
            <person name="Barbe V."/>
            <person name="Baret P."/>
            <person name="Baronian K."/>
            <person name="Beier S."/>
            <person name="Bleykasten C."/>
            <person name="Bode R."/>
            <person name="Casaregola S."/>
            <person name="Despons L."/>
            <person name="Fairhead C."/>
            <person name="Giersberg M."/>
            <person name="Gierski P."/>
            <person name="Hahnel U."/>
            <person name="Hartmann A."/>
            <person name="Jankowska D."/>
            <person name="Jubin C."/>
            <person name="Jung P."/>
            <person name="Lafontaine I."/>
            <person name="Leh-Louis V."/>
            <person name="Lemaire M."/>
            <person name="Marcet-Houben M."/>
            <person name="Mascher M."/>
            <person name="Morel G."/>
            <person name="Richard G.-F."/>
            <person name="Riechen J."/>
            <person name="Sacerdot C."/>
            <person name="Sarkar A."/>
            <person name="Savel G."/>
            <person name="Schacherer J."/>
            <person name="Sherman D."/>
            <person name="Straub M.-L."/>
            <person name="Stein N."/>
            <person name="Thierry A."/>
            <person name="Trautwein-Schult A."/>
            <person name="Westhof E."/>
            <person name="Worch S."/>
            <person name="Dujon B."/>
            <person name="Souciet J.-L."/>
            <person name="Wincker P."/>
            <person name="Scholz U."/>
            <person name="Neuveglise N."/>
        </authorList>
    </citation>
    <scope>NUCLEOTIDE SEQUENCE</scope>
    <source>
        <strain evidence="1">LS3</strain>
    </source>
</reference>
<accession>A0A060T8A0</accession>
<gene>
    <name evidence="1" type="ORF">GNLVRS02_ARAD1D09328g</name>
</gene>
<evidence type="ECO:0000313" key="1">
    <source>
        <dbReference type="EMBL" id="CDP37345.1"/>
    </source>
</evidence>
<proteinExistence type="predicted"/>
<name>A0A060T8A0_BLAAD</name>
<sequence>MLWSYAVTTVTAVTAVTNGRQVAMEFIVSVPEHDEVAKLRVVHMVKRYGAYRLAEIYHQGQFLLWGSPSMMIALKSTGATIIEIPLPVQGPATMVHQPPFNTHILC</sequence>
<dbReference type="AlphaFoldDB" id="A0A060T8A0"/>
<organism evidence="1">
    <name type="scientific">Blastobotrys adeninivorans</name>
    <name type="common">Yeast</name>
    <name type="synonym">Arxula adeninivorans</name>
    <dbReference type="NCBI Taxonomy" id="409370"/>
    <lineage>
        <taxon>Eukaryota</taxon>
        <taxon>Fungi</taxon>
        <taxon>Dikarya</taxon>
        <taxon>Ascomycota</taxon>
        <taxon>Saccharomycotina</taxon>
        <taxon>Dipodascomycetes</taxon>
        <taxon>Dipodascales</taxon>
        <taxon>Trichomonascaceae</taxon>
        <taxon>Blastobotrys</taxon>
    </lineage>
</organism>